<comment type="caution">
    <text evidence="1">The sequence shown here is derived from an EMBL/GenBank/DDBJ whole genome shotgun (WGS) entry which is preliminary data.</text>
</comment>
<dbReference type="AlphaFoldDB" id="A0A0F9AK48"/>
<dbReference type="EMBL" id="LAZR01042354">
    <property type="protein sequence ID" value="KKL09725.1"/>
    <property type="molecule type" value="Genomic_DNA"/>
</dbReference>
<sequence length="85" mass="9793">MGKYRTKTIINIESKKFEKAVDDFTANLDGKIKQIVLYSAPESKVSFEDDDGNKGYVYYNHYEAIIIYKSAKHVIRSIRAKEKAV</sequence>
<reference evidence="1" key="1">
    <citation type="journal article" date="2015" name="Nature">
        <title>Complex archaea that bridge the gap between prokaryotes and eukaryotes.</title>
        <authorList>
            <person name="Spang A."/>
            <person name="Saw J.H."/>
            <person name="Jorgensen S.L."/>
            <person name="Zaremba-Niedzwiedzka K."/>
            <person name="Martijn J."/>
            <person name="Lind A.E."/>
            <person name="van Eijk R."/>
            <person name="Schleper C."/>
            <person name="Guy L."/>
            <person name="Ettema T.J."/>
        </authorList>
    </citation>
    <scope>NUCLEOTIDE SEQUENCE</scope>
</reference>
<name>A0A0F9AK48_9ZZZZ</name>
<gene>
    <name evidence="1" type="ORF">LCGC14_2563010</name>
</gene>
<protein>
    <submittedName>
        <fullName evidence="1">Uncharacterized protein</fullName>
    </submittedName>
</protein>
<organism evidence="1">
    <name type="scientific">marine sediment metagenome</name>
    <dbReference type="NCBI Taxonomy" id="412755"/>
    <lineage>
        <taxon>unclassified sequences</taxon>
        <taxon>metagenomes</taxon>
        <taxon>ecological metagenomes</taxon>
    </lineage>
</organism>
<evidence type="ECO:0000313" key="1">
    <source>
        <dbReference type="EMBL" id="KKL09725.1"/>
    </source>
</evidence>
<feature type="non-terminal residue" evidence="1">
    <location>
        <position position="85"/>
    </location>
</feature>
<accession>A0A0F9AK48</accession>
<proteinExistence type="predicted"/>